<comment type="caution">
    <text evidence="2">The sequence shown here is derived from an EMBL/GenBank/DDBJ whole genome shotgun (WGS) entry which is preliminary data.</text>
</comment>
<dbReference type="AlphaFoldDB" id="A0A8H5M0G0"/>
<evidence type="ECO:0000256" key="1">
    <source>
        <dbReference type="SAM" id="MobiDB-lite"/>
    </source>
</evidence>
<dbReference type="EMBL" id="JAACJP010000030">
    <property type="protein sequence ID" value="KAF5376104.1"/>
    <property type="molecule type" value="Genomic_DNA"/>
</dbReference>
<evidence type="ECO:0000313" key="3">
    <source>
        <dbReference type="Proteomes" id="UP000565441"/>
    </source>
</evidence>
<keyword evidence="3" id="KW-1185">Reference proteome</keyword>
<dbReference type="Proteomes" id="UP000565441">
    <property type="component" value="Unassembled WGS sequence"/>
</dbReference>
<organism evidence="2 3">
    <name type="scientific">Tricholomella constricta</name>
    <dbReference type="NCBI Taxonomy" id="117010"/>
    <lineage>
        <taxon>Eukaryota</taxon>
        <taxon>Fungi</taxon>
        <taxon>Dikarya</taxon>
        <taxon>Basidiomycota</taxon>
        <taxon>Agaricomycotina</taxon>
        <taxon>Agaricomycetes</taxon>
        <taxon>Agaricomycetidae</taxon>
        <taxon>Agaricales</taxon>
        <taxon>Tricholomatineae</taxon>
        <taxon>Lyophyllaceae</taxon>
        <taxon>Tricholomella</taxon>
    </lineage>
</organism>
<feature type="region of interest" description="Disordered" evidence="1">
    <location>
        <begin position="149"/>
        <end position="168"/>
    </location>
</feature>
<name>A0A8H5M0G0_9AGAR</name>
<reference evidence="2 3" key="1">
    <citation type="journal article" date="2020" name="ISME J.">
        <title>Uncovering the hidden diversity of litter-decomposition mechanisms in mushroom-forming fungi.</title>
        <authorList>
            <person name="Floudas D."/>
            <person name="Bentzer J."/>
            <person name="Ahren D."/>
            <person name="Johansson T."/>
            <person name="Persson P."/>
            <person name="Tunlid A."/>
        </authorList>
    </citation>
    <scope>NUCLEOTIDE SEQUENCE [LARGE SCALE GENOMIC DNA]</scope>
    <source>
        <strain evidence="2 3">CBS 661.87</strain>
    </source>
</reference>
<evidence type="ECO:0000313" key="2">
    <source>
        <dbReference type="EMBL" id="KAF5376104.1"/>
    </source>
</evidence>
<protein>
    <submittedName>
        <fullName evidence="2">Uncharacterized protein</fullName>
    </submittedName>
</protein>
<gene>
    <name evidence="2" type="ORF">D9615_007743</name>
</gene>
<proteinExistence type="predicted"/>
<accession>A0A8H5M0G0</accession>
<feature type="region of interest" description="Disordered" evidence="1">
    <location>
        <begin position="429"/>
        <end position="451"/>
    </location>
</feature>
<sequence>MANTYPRIFVFTGHKHFLPLLPPPPLAAPRPARLEPPRTATSELHSRKKDSLCHALFDANLLTSDFQRRPSPHSPTQPLRATVYGHFVWLTYTLVPLLSQVVNDFCPCPPPLAAPHPPASNRPYCRLRIALTEKDSLYHPPFDANLLTSDFQRRPSPPSPTQPLRATVYGHFPRAPPASNRPYCRLRIALTKKVKTSPLAAPKPPYLATRPPRTASYCRLCIALTKKDSLYHAPFDANLSNLHLLASPFKGSLIDRLFAPGPRPPLYKPRYSSLYALATLTVINTLCPSPPLAAPRPARLEPPRTAASALHSRKRTVHTMPLLISSAYPPPPSLLPLYKPRFSSLYALTTLPVRPALPPSATHQSYLKGSDRPRSVRCLLLFLLPKDVAAQAQSVSPLPSNARDHNPGLPMGIVSQTSSPSALRLLVNSHPASSPAPRPGEDSGNSSGTPSHQLLKAVLRSQASIYTASVIVACNLKMLETVIHFRFCFIGGCGETGSECGQGKARLGGGHKDDWANTTRKGTWMTGAGSNFGATGQHSDRTI</sequence>
<feature type="region of interest" description="Disordered" evidence="1">
    <location>
        <begin position="395"/>
        <end position="414"/>
    </location>
</feature>